<reference evidence="6" key="1">
    <citation type="submission" date="2025-08" db="UniProtKB">
        <authorList>
            <consortium name="RefSeq"/>
        </authorList>
    </citation>
    <scope>IDENTIFICATION</scope>
</reference>
<dbReference type="GeneID" id="113430653"/>
<dbReference type="Gene3D" id="2.60.120.620">
    <property type="entry name" value="q2cbj1_9rhob like domain"/>
    <property type="match status" value="1"/>
</dbReference>
<name>A0A6J1W7P9_9SAUR</name>
<comment type="similarity">
    <text evidence="1">Belongs to the PhyH family.</text>
</comment>
<dbReference type="GO" id="GO:0048244">
    <property type="term" value="F:phytanoyl-CoA dioxygenase activity"/>
    <property type="evidence" value="ECO:0007669"/>
    <property type="project" value="UniProtKB-EC"/>
</dbReference>
<dbReference type="PANTHER" id="PTHR21308:SF1">
    <property type="entry name" value="PHYTANOYL-COA DIOXYGENASE, PEROXISOMAL"/>
    <property type="match status" value="1"/>
</dbReference>
<dbReference type="Pfam" id="PF05721">
    <property type="entry name" value="PhyH"/>
    <property type="match status" value="1"/>
</dbReference>
<sequence>GGVNKMYHGIYDYDKSLPRVHVPMETGDTLFFHPLLIHGSGRNRTEGFRKAISCHYASSDGYYIDVKGTSQEFLEKELEEIVRRRYNMADVDFKYVSMMRGRLVKGERKNL</sequence>
<organism evidence="5 6">
    <name type="scientific">Notechis scutatus</name>
    <name type="common">mainland tiger snake</name>
    <dbReference type="NCBI Taxonomy" id="8663"/>
    <lineage>
        <taxon>Eukaryota</taxon>
        <taxon>Metazoa</taxon>
        <taxon>Chordata</taxon>
        <taxon>Craniata</taxon>
        <taxon>Vertebrata</taxon>
        <taxon>Euteleostomi</taxon>
        <taxon>Lepidosauria</taxon>
        <taxon>Squamata</taxon>
        <taxon>Bifurcata</taxon>
        <taxon>Unidentata</taxon>
        <taxon>Episquamata</taxon>
        <taxon>Toxicofera</taxon>
        <taxon>Serpentes</taxon>
        <taxon>Colubroidea</taxon>
        <taxon>Elapidae</taxon>
        <taxon>Hydrophiinae</taxon>
        <taxon>Notechis</taxon>
    </lineage>
</organism>
<evidence type="ECO:0000313" key="6">
    <source>
        <dbReference type="RefSeq" id="XP_026548863.1"/>
    </source>
</evidence>
<dbReference type="KEGG" id="nss:113430653"/>
<evidence type="ECO:0000256" key="4">
    <source>
        <dbReference type="ARBA" id="ARBA00034924"/>
    </source>
</evidence>
<dbReference type="Proteomes" id="UP000504612">
    <property type="component" value="Unplaced"/>
</dbReference>
<dbReference type="AlphaFoldDB" id="A0A6J1W7P9"/>
<dbReference type="SUPFAM" id="SSF51197">
    <property type="entry name" value="Clavaminate synthase-like"/>
    <property type="match status" value="1"/>
</dbReference>
<keyword evidence="5" id="KW-1185">Reference proteome</keyword>
<evidence type="ECO:0000313" key="5">
    <source>
        <dbReference type="Proteomes" id="UP000504612"/>
    </source>
</evidence>
<accession>A0A6J1W7P9</accession>
<dbReference type="RefSeq" id="XP_026548863.1">
    <property type="nucleotide sequence ID" value="XM_026693078.1"/>
</dbReference>
<evidence type="ECO:0000256" key="3">
    <source>
        <dbReference type="ARBA" id="ARBA00034921"/>
    </source>
</evidence>
<evidence type="ECO:0000256" key="2">
    <source>
        <dbReference type="ARBA" id="ARBA00034809"/>
    </source>
</evidence>
<dbReference type="PANTHER" id="PTHR21308">
    <property type="entry name" value="PHYTANOYL-COA ALPHA-HYDROXYLASE"/>
    <property type="match status" value="1"/>
</dbReference>
<feature type="non-terminal residue" evidence="6">
    <location>
        <position position="1"/>
    </location>
</feature>
<dbReference type="GO" id="GO:0001561">
    <property type="term" value="P:fatty acid alpha-oxidation"/>
    <property type="evidence" value="ECO:0007669"/>
    <property type="project" value="InterPro"/>
</dbReference>
<gene>
    <name evidence="6" type="primary">LOC113430653</name>
</gene>
<dbReference type="InterPro" id="IPR008775">
    <property type="entry name" value="Phytyl_CoA_dOase-like"/>
</dbReference>
<proteinExistence type="inferred from homology"/>
<evidence type="ECO:0000256" key="1">
    <source>
        <dbReference type="ARBA" id="ARBA00005830"/>
    </source>
</evidence>
<dbReference type="EC" id="1.14.11.18" evidence="2"/>
<dbReference type="InterPro" id="IPR047128">
    <property type="entry name" value="PhyH"/>
</dbReference>
<protein>
    <recommendedName>
        <fullName evidence="2">phytanoyl-CoA dioxygenase</fullName>
        <ecNumber evidence="2">1.14.11.18</ecNumber>
    </recommendedName>
    <alternativeName>
        <fullName evidence="3">Phytanic acid oxidase</fullName>
    </alternativeName>
    <alternativeName>
        <fullName evidence="4">Phytanoyl-CoA alpha-hydroxylase</fullName>
    </alternativeName>
</protein>